<organism evidence="3 4">
    <name type="scientific">Rhizosaccharibacter radicis</name>
    <dbReference type="NCBI Taxonomy" id="2782605"/>
    <lineage>
        <taxon>Bacteria</taxon>
        <taxon>Pseudomonadati</taxon>
        <taxon>Pseudomonadota</taxon>
        <taxon>Alphaproteobacteria</taxon>
        <taxon>Acetobacterales</taxon>
        <taxon>Acetobacteraceae</taxon>
        <taxon>Rhizosaccharibacter</taxon>
    </lineage>
</organism>
<dbReference type="CDD" id="cd03134">
    <property type="entry name" value="GATase1_PfpI_like"/>
    <property type="match status" value="1"/>
</dbReference>
<comment type="similarity">
    <text evidence="1">Belongs to the peptidase C56 family.</text>
</comment>
<gene>
    <name evidence="3" type="ORF">NFI88_10190</name>
</gene>
<dbReference type="NCBIfam" id="TIGR01382">
    <property type="entry name" value="PfpI"/>
    <property type="match status" value="1"/>
</dbReference>
<dbReference type="Proteomes" id="UP001524547">
    <property type="component" value="Unassembled WGS sequence"/>
</dbReference>
<accession>A0ABT1VXZ6</accession>
<dbReference type="InterPro" id="IPR006286">
    <property type="entry name" value="C56_PfpI-like"/>
</dbReference>
<keyword evidence="4" id="KW-1185">Reference proteome</keyword>
<dbReference type="Gene3D" id="3.40.50.880">
    <property type="match status" value="1"/>
</dbReference>
<dbReference type="PANTHER" id="PTHR42733:SF12">
    <property type="entry name" value="PROTEINASE"/>
    <property type="match status" value="1"/>
</dbReference>
<evidence type="ECO:0000313" key="4">
    <source>
        <dbReference type="Proteomes" id="UP001524547"/>
    </source>
</evidence>
<reference evidence="3 4" key="1">
    <citation type="submission" date="2022-06" db="EMBL/GenBank/DDBJ databases">
        <title>Rhizosaccharibacter gen. nov. sp. nov. KSS12, endophytic bacteria isolated from sugarcane.</title>
        <authorList>
            <person name="Pitiwittayakul N."/>
        </authorList>
    </citation>
    <scope>NUCLEOTIDE SEQUENCE [LARGE SCALE GENOMIC DNA]</scope>
    <source>
        <strain evidence="3 4">KSS12</strain>
    </source>
</reference>
<dbReference type="PANTHER" id="PTHR42733">
    <property type="entry name" value="DJ-1 PROTEIN"/>
    <property type="match status" value="1"/>
</dbReference>
<dbReference type="EMBL" id="JAMZEJ010000005">
    <property type="protein sequence ID" value="MCQ8241208.1"/>
    <property type="molecule type" value="Genomic_DNA"/>
</dbReference>
<name>A0ABT1VXZ6_9PROT</name>
<dbReference type="RefSeq" id="WP_422919943.1">
    <property type="nucleotide sequence ID" value="NZ_JAMZEJ010000005.1"/>
</dbReference>
<dbReference type="Pfam" id="PF01965">
    <property type="entry name" value="DJ-1_PfpI"/>
    <property type="match status" value="1"/>
</dbReference>
<dbReference type="InterPro" id="IPR029062">
    <property type="entry name" value="Class_I_gatase-like"/>
</dbReference>
<dbReference type="PROSITE" id="PS51273">
    <property type="entry name" value="GATASE_TYPE_1"/>
    <property type="match status" value="1"/>
</dbReference>
<dbReference type="InterPro" id="IPR002818">
    <property type="entry name" value="DJ-1/PfpI"/>
</dbReference>
<evidence type="ECO:0000313" key="3">
    <source>
        <dbReference type="EMBL" id="MCQ8241208.1"/>
    </source>
</evidence>
<feature type="domain" description="DJ-1/PfpI" evidence="2">
    <location>
        <begin position="12"/>
        <end position="179"/>
    </location>
</feature>
<comment type="caution">
    <text evidence="3">The sequence shown here is derived from an EMBL/GenBank/DDBJ whole genome shotgun (WGS) entry which is preliminary data.</text>
</comment>
<protein>
    <submittedName>
        <fullName evidence="3">Type 1 glutamine amidotransferase</fullName>
    </submittedName>
</protein>
<sequence length="186" mass="19800">MTEDIMVDVKGRKIAVLAADGVEEVELTEPVKALESAGAKITVVSLKTGQIQAMQQDVNPGRKIDVDLALAEADASDFDGLLLPGGTTNPDKLRMDEKAVAFVRAFVDADKPIAAICHGPWMLIEAGGAKGRTLTSWPSLQTDLRNAGAEWVDRTVVKDGRLVTSRNPQDLPAFCEGVVSLFAEAA</sequence>
<dbReference type="SUPFAM" id="SSF52317">
    <property type="entry name" value="Class I glutamine amidotransferase-like"/>
    <property type="match status" value="1"/>
</dbReference>
<dbReference type="PROSITE" id="PS51276">
    <property type="entry name" value="PEPTIDASE_C56_PFPI"/>
    <property type="match status" value="1"/>
</dbReference>
<keyword evidence="3" id="KW-0315">Glutamine amidotransferase</keyword>
<evidence type="ECO:0000256" key="1">
    <source>
        <dbReference type="ARBA" id="ARBA00008542"/>
    </source>
</evidence>
<proteinExistence type="inferred from homology"/>
<evidence type="ECO:0000259" key="2">
    <source>
        <dbReference type="Pfam" id="PF01965"/>
    </source>
</evidence>